<dbReference type="KEGG" id="lxl:KDY119_02049"/>
<sequence>MSQAVTTGYDAGKRTVSVTTSDGYTMIFKSVPTDDVPALQHFLEFARANPPAEPLASAAVPDGGSALLSKETLKLEAKRRSDLHRAETVAAREEKTERRVAATTARAAEQDARRAADEQAKSLEREERRAAASRRRAEAEAEATRVRTQKEIENGERLATRESAHAARAQERAKREAERAVQLNAREAAREAQERANAKEKAAKQAASAEMRAAKQARQAEKRADLETRRAASQAAFEEARQEAGARVASGSVGSKSVEIYTNGYVRVSNFITKGTPYRRLLGIESSADVTKKSGLGRAVGALASGGLNLMSSNIRGDVYLTIVTPNKTHQIHVESPSPSTMKAVNALVGAGKVVLGSIARSAATPPATPEPSCPSAPGVAARTASERLRELAALHEQGLVTESELAAKRAAILDGL</sequence>
<dbReference type="OrthoDB" id="5996503at2"/>
<feature type="region of interest" description="Disordered" evidence="1">
    <location>
        <begin position="79"/>
        <end position="223"/>
    </location>
</feature>
<feature type="compositionally biased region" description="Basic and acidic residues" evidence="1">
    <location>
        <begin position="79"/>
        <end position="100"/>
    </location>
</feature>
<dbReference type="Proteomes" id="UP000326702">
    <property type="component" value="Chromosome"/>
</dbReference>
<dbReference type="EMBL" id="CP045529">
    <property type="protein sequence ID" value="QFU98533.1"/>
    <property type="molecule type" value="Genomic_DNA"/>
</dbReference>
<gene>
    <name evidence="2" type="ORF">KDY119_02049</name>
</gene>
<reference evidence="2 3" key="1">
    <citation type="submission" date="2019-10" db="EMBL/GenBank/DDBJ databases">
        <title>Genome sequence of Luteimicrobium xylanilyticum HY-24.</title>
        <authorList>
            <person name="Kim D.Y."/>
            <person name="Park H.-Y."/>
        </authorList>
    </citation>
    <scope>NUCLEOTIDE SEQUENCE [LARGE SCALE GENOMIC DNA]</scope>
    <source>
        <strain evidence="2 3">HY-24</strain>
    </source>
</reference>
<keyword evidence="3" id="KW-1185">Reference proteome</keyword>
<name>A0A5P9QAR7_9MICO</name>
<feature type="compositionally biased region" description="Basic and acidic residues" evidence="1">
    <location>
        <begin position="187"/>
        <end position="203"/>
    </location>
</feature>
<protein>
    <submittedName>
        <fullName evidence="2">Protein anoxia up-regulated</fullName>
    </submittedName>
</protein>
<evidence type="ECO:0000313" key="3">
    <source>
        <dbReference type="Proteomes" id="UP000326702"/>
    </source>
</evidence>
<proteinExistence type="predicted"/>
<accession>A0A5P9QAR7</accession>
<dbReference type="RefSeq" id="WP_036949904.1">
    <property type="nucleotide sequence ID" value="NZ_BAABIH010000017.1"/>
</dbReference>
<evidence type="ECO:0000313" key="2">
    <source>
        <dbReference type="EMBL" id="QFU98533.1"/>
    </source>
</evidence>
<evidence type="ECO:0000256" key="1">
    <source>
        <dbReference type="SAM" id="MobiDB-lite"/>
    </source>
</evidence>
<dbReference type="AlphaFoldDB" id="A0A5P9QAR7"/>
<organism evidence="2 3">
    <name type="scientific">Luteimicrobium xylanilyticum</name>
    <dbReference type="NCBI Taxonomy" id="1133546"/>
    <lineage>
        <taxon>Bacteria</taxon>
        <taxon>Bacillati</taxon>
        <taxon>Actinomycetota</taxon>
        <taxon>Actinomycetes</taxon>
        <taxon>Micrococcales</taxon>
        <taxon>Luteimicrobium</taxon>
    </lineage>
</organism>
<feature type="compositionally biased region" description="Basic and acidic residues" evidence="1">
    <location>
        <begin position="108"/>
        <end position="179"/>
    </location>
</feature>
<feature type="compositionally biased region" description="Low complexity" evidence="1">
    <location>
        <begin position="204"/>
        <end position="217"/>
    </location>
</feature>